<feature type="compositionally biased region" description="Polar residues" evidence="1">
    <location>
        <begin position="151"/>
        <end position="166"/>
    </location>
</feature>
<gene>
    <name evidence="2" type="ORF">SBFV3_gp24</name>
</gene>
<evidence type="ECO:0000313" key="2">
    <source>
        <dbReference type="EMBL" id="AZI75859.1"/>
    </source>
</evidence>
<sequence length="175" mass="19329">MALHYYNIRGERMTVDWDEVVDAIKEKLTKKQKELLRKAIDDYGDPEDFIIDVVRKAIDPDLLTVSDIEMCITKAMKVGAYVNAMGGGNGNNVNSIVSEVVNEAYASDNQQQGNNPFVEPLKEIANAIRQQISYEVMNKIQQALGNMPGSNTATVKGNNTVSTTPVNDKVFTGDE</sequence>
<reference evidence="2 3" key="1">
    <citation type="journal article" date="2018" name="Environ. Microbiol.">
        <title>New archaeal viruses discovered by metagenomic analysis of viral communities in enrichment cultures.</title>
        <authorList>
            <person name="Liu Y."/>
            <person name="Brandt D."/>
            <person name="Ishino S."/>
            <person name="Ishino Y."/>
            <person name="Koonin E.V."/>
            <person name="Kalinowski J."/>
            <person name="Krupovic M."/>
            <person name="Prangishvili D."/>
        </authorList>
    </citation>
    <scope>NUCLEOTIDE SEQUENCE [LARGE SCALE GENOMIC DNA]</scope>
</reference>
<evidence type="ECO:0000313" key="3">
    <source>
        <dbReference type="Proteomes" id="UP000269193"/>
    </source>
</evidence>
<keyword evidence="3" id="KW-1185">Reference proteome</keyword>
<protein>
    <submittedName>
        <fullName evidence="2">Uncharacterized protein</fullName>
    </submittedName>
</protein>
<proteinExistence type="predicted"/>
<dbReference type="EMBL" id="MK064564">
    <property type="protein sequence ID" value="AZI75859.1"/>
    <property type="molecule type" value="Genomic_DNA"/>
</dbReference>
<evidence type="ECO:0000256" key="1">
    <source>
        <dbReference type="SAM" id="MobiDB-lite"/>
    </source>
</evidence>
<name>A0A3S8NEY2_9VIRU</name>
<accession>A0A3S8NEY2</accession>
<dbReference type="Proteomes" id="UP000269193">
    <property type="component" value="Segment"/>
</dbReference>
<feature type="region of interest" description="Disordered" evidence="1">
    <location>
        <begin position="151"/>
        <end position="175"/>
    </location>
</feature>
<organism evidence="2 3">
    <name type="scientific">Sulfolobales Beppu filamentous virus 3</name>
    <dbReference type="NCBI Taxonomy" id="2493124"/>
    <lineage>
        <taxon>Viruses</taxon>
        <taxon>Adnaviria</taxon>
        <taxon>Zilligvirae</taxon>
        <taxon>Taleaviricota</taxon>
        <taxon>Tokiviricetes</taxon>
        <taxon>Ligamenvirales</taxon>
        <taxon>Lipothrixviridae</taxon>
        <taxon>Deltalipothrixvirus</taxon>
        <taxon>Deltalipothrixvirus beppuense</taxon>
        <taxon>Deltalipothrixvirus SBFV3</taxon>
    </lineage>
</organism>